<comment type="subcellular location">
    <subcellularLocation>
        <location evidence="1">Membrane</location>
    </subcellularLocation>
</comment>
<dbReference type="Proteomes" id="UP000616779">
    <property type="component" value="Unassembled WGS sequence"/>
</dbReference>
<evidence type="ECO:0000313" key="6">
    <source>
        <dbReference type="EMBL" id="NOU76226.1"/>
    </source>
</evidence>
<evidence type="ECO:0000256" key="2">
    <source>
        <dbReference type="ARBA" id="ARBA00010221"/>
    </source>
</evidence>
<dbReference type="EMBL" id="WHOA01000241">
    <property type="protein sequence ID" value="NOU76226.1"/>
    <property type="molecule type" value="Genomic_DNA"/>
</dbReference>
<protein>
    <submittedName>
        <fullName evidence="6">YjcZ family sporulation protein</fullName>
    </submittedName>
</protein>
<proteinExistence type="inferred from homology"/>
<keyword evidence="7" id="KW-1185">Reference proteome</keyword>
<evidence type="ECO:0000256" key="1">
    <source>
        <dbReference type="ARBA" id="ARBA00004370"/>
    </source>
</evidence>
<reference evidence="6 7" key="1">
    <citation type="submission" date="2019-10" db="EMBL/GenBank/DDBJ databases">
        <title>Description of Paenibacillus terrestris sp. nov.</title>
        <authorList>
            <person name="Carlier A."/>
            <person name="Qi S."/>
        </authorList>
    </citation>
    <scope>NUCLEOTIDE SEQUENCE [LARGE SCALE GENOMIC DNA]</scope>
    <source>
        <strain evidence="6 7">LMG 31458</strain>
    </source>
</reference>
<gene>
    <name evidence="6" type="ORF">GC098_33570</name>
</gene>
<evidence type="ECO:0000256" key="3">
    <source>
        <dbReference type="ARBA" id="ARBA00022692"/>
    </source>
</evidence>
<keyword evidence="5" id="KW-0472">Membrane</keyword>
<comment type="similarity">
    <text evidence="2">Belongs to the SscA family.</text>
</comment>
<dbReference type="InterPro" id="IPR010070">
    <property type="entry name" value="YjcZ-like"/>
</dbReference>
<organism evidence="6 7">
    <name type="scientific">Paenibacillus phytorum</name>
    <dbReference type="NCBI Taxonomy" id="2654977"/>
    <lineage>
        <taxon>Bacteria</taxon>
        <taxon>Bacillati</taxon>
        <taxon>Bacillota</taxon>
        <taxon>Bacilli</taxon>
        <taxon>Bacillales</taxon>
        <taxon>Paenibacillaceae</taxon>
        <taxon>Paenibacillus</taxon>
    </lineage>
</organism>
<keyword evidence="4" id="KW-1133">Transmembrane helix</keyword>
<evidence type="ECO:0000256" key="5">
    <source>
        <dbReference type="ARBA" id="ARBA00023136"/>
    </source>
</evidence>
<keyword evidence="3" id="KW-0812">Transmembrane</keyword>
<evidence type="ECO:0000256" key="4">
    <source>
        <dbReference type="ARBA" id="ARBA00022989"/>
    </source>
</evidence>
<dbReference type="NCBIfam" id="TIGR01732">
    <property type="entry name" value="tiny_TM_bacill"/>
    <property type="match status" value="1"/>
</dbReference>
<sequence>MVLFILLVIISSAFFI</sequence>
<evidence type="ECO:0000313" key="7">
    <source>
        <dbReference type="Proteomes" id="UP000616779"/>
    </source>
</evidence>
<accession>A0ABX1Y645</accession>
<comment type="caution">
    <text evidence="6">The sequence shown here is derived from an EMBL/GenBank/DDBJ whole genome shotgun (WGS) entry which is preliminary data.</text>
</comment>
<name>A0ABX1Y645_9BACL</name>